<feature type="region of interest" description="Disordered" evidence="2">
    <location>
        <begin position="497"/>
        <end position="558"/>
    </location>
</feature>
<dbReference type="PROSITE" id="PS50238">
    <property type="entry name" value="RHOGAP"/>
    <property type="match status" value="1"/>
</dbReference>
<feature type="compositionally biased region" description="Basic and acidic residues" evidence="2">
    <location>
        <begin position="730"/>
        <end position="742"/>
    </location>
</feature>
<feature type="compositionally biased region" description="Basic and acidic residues" evidence="2">
    <location>
        <begin position="931"/>
        <end position="959"/>
    </location>
</feature>
<dbReference type="Proteomes" id="UP000308671">
    <property type="component" value="Unassembled WGS sequence"/>
</dbReference>
<evidence type="ECO:0000259" key="3">
    <source>
        <dbReference type="PROSITE" id="PS50238"/>
    </source>
</evidence>
<feature type="compositionally biased region" description="Polar residues" evidence="2">
    <location>
        <begin position="625"/>
        <end position="639"/>
    </location>
</feature>
<feature type="compositionally biased region" description="Basic and acidic residues" evidence="2">
    <location>
        <begin position="867"/>
        <end position="884"/>
    </location>
</feature>
<feature type="region of interest" description="Disordered" evidence="2">
    <location>
        <begin position="1090"/>
        <end position="1118"/>
    </location>
</feature>
<dbReference type="SMART" id="SM00324">
    <property type="entry name" value="RhoGAP"/>
    <property type="match status" value="1"/>
</dbReference>
<feature type="compositionally biased region" description="Basic and acidic residues" evidence="2">
    <location>
        <begin position="677"/>
        <end position="690"/>
    </location>
</feature>
<evidence type="ECO:0000256" key="2">
    <source>
        <dbReference type="SAM" id="MobiDB-lite"/>
    </source>
</evidence>
<feature type="region of interest" description="Disordered" evidence="2">
    <location>
        <begin position="798"/>
        <end position="975"/>
    </location>
</feature>
<feature type="compositionally biased region" description="Basic and acidic residues" evidence="2">
    <location>
        <begin position="640"/>
        <end position="668"/>
    </location>
</feature>
<feature type="domain" description="Rho-GAP" evidence="3">
    <location>
        <begin position="213"/>
        <end position="476"/>
    </location>
</feature>
<evidence type="ECO:0000313" key="4">
    <source>
        <dbReference type="EMBL" id="THV52053.1"/>
    </source>
</evidence>
<dbReference type="CDD" id="cd00159">
    <property type="entry name" value="RhoGAP"/>
    <property type="match status" value="1"/>
</dbReference>
<dbReference type="InterPro" id="IPR000198">
    <property type="entry name" value="RhoGAP_dom"/>
</dbReference>
<feature type="region of interest" description="Disordered" evidence="2">
    <location>
        <begin position="1299"/>
        <end position="1327"/>
    </location>
</feature>
<feature type="region of interest" description="Disordered" evidence="2">
    <location>
        <begin position="159"/>
        <end position="178"/>
    </location>
</feature>
<keyword evidence="5" id="KW-1185">Reference proteome</keyword>
<dbReference type="GO" id="GO:0007165">
    <property type="term" value="P:signal transduction"/>
    <property type="evidence" value="ECO:0007669"/>
    <property type="project" value="InterPro"/>
</dbReference>
<feature type="compositionally biased region" description="Polar residues" evidence="2">
    <location>
        <begin position="763"/>
        <end position="772"/>
    </location>
</feature>
<dbReference type="InterPro" id="IPR008936">
    <property type="entry name" value="Rho_GTPase_activation_prot"/>
</dbReference>
<organism evidence="4 5">
    <name type="scientific">Botrytis galanthina</name>
    <dbReference type="NCBI Taxonomy" id="278940"/>
    <lineage>
        <taxon>Eukaryota</taxon>
        <taxon>Fungi</taxon>
        <taxon>Dikarya</taxon>
        <taxon>Ascomycota</taxon>
        <taxon>Pezizomycotina</taxon>
        <taxon>Leotiomycetes</taxon>
        <taxon>Helotiales</taxon>
        <taxon>Sclerotiniaceae</taxon>
        <taxon>Botrytis</taxon>
    </lineage>
</organism>
<dbReference type="SUPFAM" id="SSF48350">
    <property type="entry name" value="GTPase activation domain, GAP"/>
    <property type="match status" value="1"/>
</dbReference>
<feature type="compositionally biased region" description="Basic and acidic residues" evidence="2">
    <location>
        <begin position="516"/>
        <end position="530"/>
    </location>
</feature>
<dbReference type="Pfam" id="PF00620">
    <property type="entry name" value="RhoGAP"/>
    <property type="match status" value="1"/>
</dbReference>
<feature type="compositionally biased region" description="Polar residues" evidence="2">
    <location>
        <begin position="1299"/>
        <end position="1312"/>
    </location>
</feature>
<dbReference type="OrthoDB" id="9994905at2759"/>
<feature type="coiled-coil region" evidence="1">
    <location>
        <begin position="1183"/>
        <end position="1241"/>
    </location>
</feature>
<reference evidence="4 5" key="1">
    <citation type="submission" date="2017-12" db="EMBL/GenBank/DDBJ databases">
        <title>Comparative genomics of Botrytis spp.</title>
        <authorList>
            <person name="Valero-Jimenez C.A."/>
            <person name="Tapia P."/>
            <person name="Veloso J."/>
            <person name="Silva-Moreno E."/>
            <person name="Staats M."/>
            <person name="Valdes J.H."/>
            <person name="Van Kan J.A.L."/>
        </authorList>
    </citation>
    <scope>NUCLEOTIDE SEQUENCE [LARGE SCALE GENOMIC DNA]</scope>
    <source>
        <strain evidence="4 5">MUCL435</strain>
    </source>
</reference>
<accession>A0A4S8R2K8</accession>
<dbReference type="EMBL" id="PQXL01000090">
    <property type="protein sequence ID" value="THV52053.1"/>
    <property type="molecule type" value="Genomic_DNA"/>
</dbReference>
<feature type="compositionally biased region" description="Basic residues" evidence="2">
    <location>
        <begin position="168"/>
        <end position="178"/>
    </location>
</feature>
<evidence type="ECO:0000313" key="5">
    <source>
        <dbReference type="Proteomes" id="UP000308671"/>
    </source>
</evidence>
<feature type="region of interest" description="Disordered" evidence="2">
    <location>
        <begin position="579"/>
        <end position="786"/>
    </location>
</feature>
<feature type="compositionally biased region" description="Polar residues" evidence="2">
    <location>
        <begin position="841"/>
        <end position="861"/>
    </location>
</feature>
<evidence type="ECO:0000256" key="1">
    <source>
        <dbReference type="SAM" id="Coils"/>
    </source>
</evidence>
<name>A0A4S8R2K8_9HELO</name>
<sequence>MRPNRLNSRASSATLSLRRQQDVATLFADDSSITQNLLRGQVIPMRRTSIRALPSDPNISLALAGDGPSIADEPSDVVQRPRIRRGLCSSNTWTSSSAEGESENDDLDDRTHFIGEFNRLADKHGVRKFIPSEYEDVPCIEDGPDKHGNWLSRKLFRRTSSSQTPAAKPKKAERRDLKKMRSISDSLRLKSRRDSLKDRDLVELVRLCGSSLLYLPAEYAASSLTLPTCIRATAQYLIQHAPTTRGVFRIPGSQHTINLIYEHYCSKGDEGHIAGTVRCPTLPDHIDCDVHDVASAFKRFLSGIPGGILGSLPLFDALVSIQTHLRGDPEMTRTKHSKVRARLIALSISTLRSTYRRELICAVLGLLCMVGRAAETARREDDRGRPLPTSDLMGYKPLGIVFGPLLVGDLMDNYNIRLANGHGSLVLTPLSPPKTKKERKKHKSAEEGVTFNNLVDKIKVAGEITEMLITHWRDVVRHMKNLEALASVEGSKIMGVRGRKPPILRPSMSESFSLRRPPDWTYDKPNRNADRSQSPTPPQRRTSPRSCPRHSSGDTTEQRATELQALDDYTNPLQFDALSVTKQRSRPRLSTGEALKNAESSSGLSTALVKEHPDENNFQDGKLSFKQTPQGIGPSSSSRNGKENNQKHPAVEHTTERRGKGIVRRLESESMEAEDLSPVRDPKDFGHDTTLDAQSSPLSLDAHSKKIKTTSSSSLLQDNDQKHMQVSAPSHRDTPSNRENHIRFAPSTSHAQDGKNSRRRQGFTGSDYSKGNSPKDPLSQISHEDDLASLAVLGQALESPGISMKSEVKSKKSTEKSDNPTKHDSGIDFHEKREAEKPVEKTSTPSFLRPQLSRQNFSDTPKSAKVHVNDDRSEIKSKDSRKNDPAAPVITTLVEPKVTQAKRRPSHEMASPATLSKVASIREMFRKRKSDSRSSKSTEDNHKSEPSRPVTEHHTESHSQKISTPDPTRTPKKVSVRAMAEKFDTVKATPPLSSSAPVKSTIPVPIASVDNRRGEGVVSPYTINPPPSPTRSIASFKSGKSIRSFRNTGLAQRFQPAQEHSSPTKMQAPKRVLRDFVPESVPPQVIVENSHEDSVTSLRRPLSTSNSLTVPLKPVGHQPPMSIRQAGMDGAYSSIGNSDILSLTSSEFEAAHTFLQSQSQLAHNATLSKDTLTRGNTVLHSQIRSLQQQVYEKTEQVRQLQRRFEIRSSSDTEHIGLTEQLRESREEVEMWRRRAEAAERKLELMDIIRARNDSRMEEQRGLICQAKSVQAEDDIASHGRGYSVDGGARRLVLRRRMTGTMSSEDSTGSNGTVVRERSGRSEDGSEICMDVNTDGVIHKDWANQTLSILDGFKGWEK</sequence>
<keyword evidence="1" id="KW-0175">Coiled coil</keyword>
<gene>
    <name evidence="4" type="ORF">BGAL_0090g00050</name>
</gene>
<protein>
    <recommendedName>
        <fullName evidence="3">Rho-GAP domain-containing protein</fullName>
    </recommendedName>
</protein>
<feature type="compositionally biased region" description="Basic and acidic residues" evidence="2">
    <location>
        <begin position="1314"/>
        <end position="1323"/>
    </location>
</feature>
<feature type="compositionally biased region" description="Basic and acidic residues" evidence="2">
    <location>
        <begin position="806"/>
        <end position="840"/>
    </location>
</feature>
<comment type="caution">
    <text evidence="4">The sequence shown here is derived from an EMBL/GenBank/DDBJ whole genome shotgun (WGS) entry which is preliminary data.</text>
</comment>
<dbReference type="Gene3D" id="1.10.555.10">
    <property type="entry name" value="Rho GTPase activation protein"/>
    <property type="match status" value="1"/>
</dbReference>
<feature type="compositionally biased region" description="Low complexity" evidence="2">
    <location>
        <begin position="531"/>
        <end position="546"/>
    </location>
</feature>
<proteinExistence type="predicted"/>